<dbReference type="Pfam" id="PF13185">
    <property type="entry name" value="GAF_2"/>
    <property type="match status" value="1"/>
</dbReference>
<keyword evidence="10" id="KW-0812">Transmembrane</keyword>
<dbReference type="Pfam" id="PF00072">
    <property type="entry name" value="Response_reg"/>
    <property type="match status" value="3"/>
</dbReference>
<feature type="domain" description="Histidine kinase" evidence="11">
    <location>
        <begin position="493"/>
        <end position="713"/>
    </location>
</feature>
<gene>
    <name evidence="13" type="ORF">AMOR_44810</name>
</gene>
<keyword evidence="14" id="KW-1185">Reference proteome</keyword>
<feature type="domain" description="Response regulatory" evidence="12">
    <location>
        <begin position="1033"/>
        <end position="1155"/>
    </location>
</feature>
<dbReference type="InterPro" id="IPR011006">
    <property type="entry name" value="CheY-like_superfamily"/>
</dbReference>
<evidence type="ECO:0000256" key="5">
    <source>
        <dbReference type="ARBA" id="ARBA00022777"/>
    </source>
</evidence>
<feature type="domain" description="Response regulatory" evidence="12">
    <location>
        <begin position="887"/>
        <end position="1003"/>
    </location>
</feature>
<dbReference type="SMART" id="SM00387">
    <property type="entry name" value="HATPase_c"/>
    <property type="match status" value="1"/>
</dbReference>
<dbReference type="SUPFAM" id="SSF55874">
    <property type="entry name" value="ATPase domain of HSP90 chaperone/DNA topoisomerase II/histidine kinase"/>
    <property type="match status" value="1"/>
</dbReference>
<dbReference type="Gene3D" id="3.30.450.40">
    <property type="match status" value="1"/>
</dbReference>
<comment type="catalytic activity">
    <reaction evidence="1">
        <text>ATP + protein L-histidine = ADP + protein N-phospho-L-histidine.</text>
        <dbReference type="EC" id="2.7.13.3"/>
    </reaction>
</comment>
<dbReference type="InterPro" id="IPR029016">
    <property type="entry name" value="GAF-like_dom_sf"/>
</dbReference>
<dbReference type="InterPro" id="IPR036097">
    <property type="entry name" value="HisK_dim/P_sf"/>
</dbReference>
<dbReference type="Pfam" id="PF02518">
    <property type="entry name" value="HATPase_c"/>
    <property type="match status" value="1"/>
</dbReference>
<keyword evidence="6" id="KW-0902">Two-component regulatory system</keyword>
<dbReference type="CDD" id="cd16922">
    <property type="entry name" value="HATPase_EvgS-ArcB-TorS-like"/>
    <property type="match status" value="1"/>
</dbReference>
<evidence type="ECO:0000256" key="1">
    <source>
        <dbReference type="ARBA" id="ARBA00000085"/>
    </source>
</evidence>
<dbReference type="Gene3D" id="3.40.50.2300">
    <property type="match status" value="3"/>
</dbReference>
<feature type="coiled-coil region" evidence="8">
    <location>
        <begin position="393"/>
        <end position="472"/>
    </location>
</feature>
<dbReference type="PROSITE" id="PS50109">
    <property type="entry name" value="HIS_KIN"/>
    <property type="match status" value="1"/>
</dbReference>
<dbReference type="RefSeq" id="WP_248354361.1">
    <property type="nucleotide sequence ID" value="NZ_AP025591.1"/>
</dbReference>
<dbReference type="PROSITE" id="PS50110">
    <property type="entry name" value="RESPONSE_REGULATORY"/>
    <property type="match status" value="3"/>
</dbReference>
<evidence type="ECO:0000256" key="3">
    <source>
        <dbReference type="ARBA" id="ARBA00022553"/>
    </source>
</evidence>
<dbReference type="InterPro" id="IPR003594">
    <property type="entry name" value="HATPase_dom"/>
</dbReference>
<keyword evidence="3 7" id="KW-0597">Phosphoprotein</keyword>
<feature type="coiled-coil region" evidence="8">
    <location>
        <begin position="867"/>
        <end position="911"/>
    </location>
</feature>
<feature type="compositionally biased region" description="Pro residues" evidence="9">
    <location>
        <begin position="720"/>
        <end position="742"/>
    </location>
</feature>
<evidence type="ECO:0000256" key="10">
    <source>
        <dbReference type="SAM" id="Phobius"/>
    </source>
</evidence>
<dbReference type="InterPro" id="IPR036890">
    <property type="entry name" value="HATPase_C_sf"/>
</dbReference>
<evidence type="ECO:0000313" key="13">
    <source>
        <dbReference type="EMBL" id="BDG05485.1"/>
    </source>
</evidence>
<evidence type="ECO:0000259" key="12">
    <source>
        <dbReference type="PROSITE" id="PS50110"/>
    </source>
</evidence>
<evidence type="ECO:0000256" key="4">
    <source>
        <dbReference type="ARBA" id="ARBA00022679"/>
    </source>
</evidence>
<feature type="modified residue" description="4-aspartylphosphate" evidence="7">
    <location>
        <position position="936"/>
    </location>
</feature>
<dbReference type="SMART" id="SM00388">
    <property type="entry name" value="HisKA"/>
    <property type="match status" value="1"/>
</dbReference>
<organism evidence="13 14">
    <name type="scientific">Anaeromyxobacter oryzae</name>
    <dbReference type="NCBI Taxonomy" id="2918170"/>
    <lineage>
        <taxon>Bacteria</taxon>
        <taxon>Pseudomonadati</taxon>
        <taxon>Myxococcota</taxon>
        <taxon>Myxococcia</taxon>
        <taxon>Myxococcales</taxon>
        <taxon>Cystobacterineae</taxon>
        <taxon>Anaeromyxobacteraceae</taxon>
        <taxon>Anaeromyxobacter</taxon>
    </lineage>
</organism>
<dbReference type="GO" id="GO:0016301">
    <property type="term" value="F:kinase activity"/>
    <property type="evidence" value="ECO:0007669"/>
    <property type="project" value="UniProtKB-KW"/>
</dbReference>
<dbReference type="SUPFAM" id="SSF55781">
    <property type="entry name" value="GAF domain-like"/>
    <property type="match status" value="1"/>
</dbReference>
<feature type="modified residue" description="4-aspartylphosphate" evidence="7">
    <location>
        <position position="1088"/>
    </location>
</feature>
<keyword evidence="5 13" id="KW-0418">Kinase</keyword>
<dbReference type="SMART" id="SM00448">
    <property type="entry name" value="REC"/>
    <property type="match status" value="3"/>
</dbReference>
<keyword evidence="10" id="KW-1133">Transmembrane helix</keyword>
<evidence type="ECO:0000313" key="14">
    <source>
        <dbReference type="Proteomes" id="UP001162891"/>
    </source>
</evidence>
<dbReference type="Gene3D" id="3.30.565.10">
    <property type="entry name" value="Histidine kinase-like ATPase, C-terminal domain"/>
    <property type="match status" value="1"/>
</dbReference>
<dbReference type="InterPro" id="IPR001789">
    <property type="entry name" value="Sig_transdc_resp-reg_receiver"/>
</dbReference>
<sequence>MLRDAPDENSSFRRLLNRTVALPLVLLSLVCVAFIAQIVHLRNLNRWVDHTDRVLAQTNHVQKLFLDSETGLRGFLLTHAQVFLEPYNASQAALPAELHRLRELASDNPGQVARVDEVSTRWDRWTTTARARIARDESRQPITLEEAEEGKGIMDGLRALMADFIETEQALRVERSRDADTAGRTALWGSALLALSTGAGIAVSGRRRLVGLAARHEAALSAEQRQSEVLRLQEWVSSGRAQLADVVRGDLGEQALAARLLAEIARYVQAQVGVLYAAPDAEGPLARAATIGCAEGDGAPPATVQPGESWVGRVAEENRVVELDDVPADHVKIATGTGRSSPRHLVVAPLTASGRVTGVVELGFLAAPEARVLEYLRAATEVGGGALRSARYRAHLQLLLVQTRRQAEDLQTQQEELRVANEELQEQSRTLQQSQAQLEAQQEELRVSNAQLEEQTRQLEAQRDDLEHAQAGLVEKADLLARANQYKSEFLANMSHELRTPLNSTLILAKLLADNRGANLTPEQVRYAETIHSAGNDLLELINDILDLSRIEAGRLDLKPERVRLAAAVDSLARQFEPMARQKGLGFSAQVDPALADTFETDLQRLQQILKNLLSNAIKFTERGEVTLRVSPSGRDRVAFVVRDTGIGIARADLAVIFEAFRQLDGSTHRQYGGTGLGLTISRDLARRLGGDVFVESTPGEGSTFSLVLPLRLGADLPPPRPALAAPAPVPAPAPDAPPSPPRARRAAVPSVPDDRDGLAPGTRSLLVIEDDPRFSQILRDLAHEQEFRCLVAPTGAEGFELARRFGPSAIVLDVNLPDESGLAVLEKLKRSAETRHIPVHVVSVVDYTQRALEMGAVGYALKPVKREELAEAIRKLEEKFAQRTRRVLVVEDAEAQRESLRALLQSEGVEIVPVATAGEALGELRSGTFDCMVLDVGLPDISGYELLERMSEDAAFSFPPVIVYTGRALSAEEEVRLRRYSTSVVIKGARSPERLLDEVTLFMHRVEASLPREQQRLLREARNREAVFDGRRVLLVEDDVRNIFALTSVLEPKGARLDIARNGREALDALARAADAEAPGVDLVLMDVMMPVMDGLTAIREIRGRPGWRKLPIIALTAKAMADDRDRCLEAGANDYIAKPLDVEKLLSLMRVWMPR</sequence>
<evidence type="ECO:0000256" key="9">
    <source>
        <dbReference type="SAM" id="MobiDB-lite"/>
    </source>
</evidence>
<feature type="modified residue" description="4-aspartylphosphate" evidence="7">
    <location>
        <position position="814"/>
    </location>
</feature>
<keyword evidence="8" id="KW-0175">Coiled coil</keyword>
<accession>A0ABN6MYZ2</accession>
<dbReference type="CDD" id="cd17546">
    <property type="entry name" value="REC_hyHK_CKI1_RcsC-like"/>
    <property type="match status" value="1"/>
</dbReference>
<reference evidence="14" key="1">
    <citation type="journal article" date="2022" name="Int. J. Syst. Evol. Microbiol.">
        <title>Anaeromyxobacter oryzae sp. nov., Anaeromyxobacter diazotrophicus sp. nov. and Anaeromyxobacter paludicola sp. nov., isolated from paddy soils.</title>
        <authorList>
            <person name="Itoh H."/>
            <person name="Xu Z."/>
            <person name="Mise K."/>
            <person name="Masuda Y."/>
            <person name="Ushijima N."/>
            <person name="Hayakawa C."/>
            <person name="Shiratori Y."/>
            <person name="Senoo K."/>
        </authorList>
    </citation>
    <scope>NUCLEOTIDE SEQUENCE [LARGE SCALE GENOMIC DNA]</scope>
    <source>
        <strain evidence="14">Red232</strain>
    </source>
</reference>
<feature type="coiled-coil region" evidence="8">
    <location>
        <begin position="596"/>
        <end position="623"/>
    </location>
</feature>
<dbReference type="Gene3D" id="1.10.287.130">
    <property type="match status" value="1"/>
</dbReference>
<evidence type="ECO:0000256" key="8">
    <source>
        <dbReference type="SAM" id="Coils"/>
    </source>
</evidence>
<feature type="domain" description="Response regulatory" evidence="12">
    <location>
        <begin position="765"/>
        <end position="878"/>
    </location>
</feature>
<dbReference type="InterPro" id="IPR003018">
    <property type="entry name" value="GAF"/>
</dbReference>
<name>A0ABN6MYZ2_9BACT</name>
<dbReference type="EC" id="2.7.13.3" evidence="2"/>
<feature type="transmembrane region" description="Helical" evidence="10">
    <location>
        <begin position="20"/>
        <end position="39"/>
    </location>
</feature>
<dbReference type="PANTHER" id="PTHR45339">
    <property type="entry name" value="HYBRID SIGNAL TRANSDUCTION HISTIDINE KINASE J"/>
    <property type="match status" value="1"/>
</dbReference>
<dbReference type="InterPro" id="IPR004358">
    <property type="entry name" value="Sig_transdc_His_kin-like_C"/>
</dbReference>
<dbReference type="SUPFAM" id="SSF52172">
    <property type="entry name" value="CheY-like"/>
    <property type="match status" value="3"/>
</dbReference>
<dbReference type="SUPFAM" id="SSF47384">
    <property type="entry name" value="Homodimeric domain of signal transducing histidine kinase"/>
    <property type="match status" value="1"/>
</dbReference>
<keyword evidence="4" id="KW-0808">Transferase</keyword>
<dbReference type="Proteomes" id="UP001162891">
    <property type="component" value="Chromosome"/>
</dbReference>
<dbReference type="EMBL" id="AP025591">
    <property type="protein sequence ID" value="BDG05485.1"/>
    <property type="molecule type" value="Genomic_DNA"/>
</dbReference>
<dbReference type="InterPro" id="IPR005467">
    <property type="entry name" value="His_kinase_dom"/>
</dbReference>
<dbReference type="Pfam" id="PF00512">
    <property type="entry name" value="HisKA"/>
    <property type="match status" value="1"/>
</dbReference>
<protein>
    <recommendedName>
        <fullName evidence="2">histidine kinase</fullName>
        <ecNumber evidence="2">2.7.13.3</ecNumber>
    </recommendedName>
</protein>
<dbReference type="InterPro" id="IPR003661">
    <property type="entry name" value="HisK_dim/P_dom"/>
</dbReference>
<keyword evidence="10" id="KW-0472">Membrane</keyword>
<feature type="region of interest" description="Disordered" evidence="9">
    <location>
        <begin position="720"/>
        <end position="760"/>
    </location>
</feature>
<dbReference type="InterPro" id="IPR007891">
    <property type="entry name" value="CHASE3"/>
</dbReference>
<evidence type="ECO:0000256" key="6">
    <source>
        <dbReference type="ARBA" id="ARBA00023012"/>
    </source>
</evidence>
<dbReference type="PRINTS" id="PR00344">
    <property type="entry name" value="BCTRLSENSOR"/>
</dbReference>
<dbReference type="SMART" id="SM00065">
    <property type="entry name" value="GAF"/>
    <property type="match status" value="1"/>
</dbReference>
<dbReference type="CDD" id="cd00082">
    <property type="entry name" value="HisKA"/>
    <property type="match status" value="1"/>
</dbReference>
<dbReference type="PANTHER" id="PTHR45339:SF1">
    <property type="entry name" value="HYBRID SIGNAL TRANSDUCTION HISTIDINE KINASE J"/>
    <property type="match status" value="1"/>
</dbReference>
<evidence type="ECO:0000256" key="7">
    <source>
        <dbReference type="PROSITE-ProRule" id="PRU00169"/>
    </source>
</evidence>
<proteinExistence type="predicted"/>
<evidence type="ECO:0000256" key="2">
    <source>
        <dbReference type="ARBA" id="ARBA00012438"/>
    </source>
</evidence>
<dbReference type="Pfam" id="PF05227">
    <property type="entry name" value="CHASE3"/>
    <property type="match status" value="1"/>
</dbReference>
<evidence type="ECO:0000259" key="11">
    <source>
        <dbReference type="PROSITE" id="PS50109"/>
    </source>
</evidence>
<dbReference type="CDD" id="cd19410">
    <property type="entry name" value="HK9-like_sensor"/>
    <property type="match status" value="1"/>
</dbReference>